<proteinExistence type="predicted"/>
<evidence type="ECO:0000259" key="2">
    <source>
        <dbReference type="Pfam" id="PF02517"/>
    </source>
</evidence>
<dbReference type="Pfam" id="PF02517">
    <property type="entry name" value="Rce1-like"/>
    <property type="match status" value="1"/>
</dbReference>
<evidence type="ECO:0000256" key="1">
    <source>
        <dbReference type="SAM" id="Phobius"/>
    </source>
</evidence>
<feature type="transmembrane region" description="Helical" evidence="1">
    <location>
        <begin position="150"/>
        <end position="169"/>
    </location>
</feature>
<organism evidence="3 4">
    <name type="scientific">Dimorphilus gyrociliatus</name>
    <dbReference type="NCBI Taxonomy" id="2664684"/>
    <lineage>
        <taxon>Eukaryota</taxon>
        <taxon>Metazoa</taxon>
        <taxon>Spiralia</taxon>
        <taxon>Lophotrochozoa</taxon>
        <taxon>Annelida</taxon>
        <taxon>Polychaeta</taxon>
        <taxon>Polychaeta incertae sedis</taxon>
        <taxon>Dinophilidae</taxon>
        <taxon>Dimorphilus</taxon>
    </lineage>
</organism>
<dbReference type="GO" id="GO:0080120">
    <property type="term" value="P:CAAX-box protein maturation"/>
    <property type="evidence" value="ECO:0007669"/>
    <property type="project" value="UniProtKB-ARBA"/>
</dbReference>
<dbReference type="EMBL" id="CAJFCJ010000007">
    <property type="protein sequence ID" value="CAD5117119.1"/>
    <property type="molecule type" value="Genomic_DNA"/>
</dbReference>
<dbReference type="PANTHER" id="PTHR35797:SF1">
    <property type="entry name" value="PROTEASE"/>
    <property type="match status" value="1"/>
</dbReference>
<keyword evidence="1" id="KW-1133">Transmembrane helix</keyword>
<feature type="transmembrane region" description="Helical" evidence="1">
    <location>
        <begin position="181"/>
        <end position="200"/>
    </location>
</feature>
<reference evidence="3 4" key="1">
    <citation type="submission" date="2020-08" db="EMBL/GenBank/DDBJ databases">
        <authorList>
            <person name="Hejnol A."/>
        </authorList>
    </citation>
    <scope>NUCLEOTIDE SEQUENCE [LARGE SCALE GENOMIC DNA]</scope>
</reference>
<dbReference type="AlphaFoldDB" id="A0A7I8VM76"/>
<feature type="transmembrane region" description="Helical" evidence="1">
    <location>
        <begin position="36"/>
        <end position="55"/>
    </location>
</feature>
<accession>A0A7I8VM76</accession>
<feature type="transmembrane region" description="Helical" evidence="1">
    <location>
        <begin position="206"/>
        <end position="228"/>
    </location>
</feature>
<evidence type="ECO:0000313" key="4">
    <source>
        <dbReference type="Proteomes" id="UP000549394"/>
    </source>
</evidence>
<comment type="caution">
    <text evidence="3">The sequence shown here is derived from an EMBL/GenBank/DDBJ whole genome shotgun (WGS) entry which is preliminary data.</text>
</comment>
<keyword evidence="1" id="KW-0472">Membrane</keyword>
<dbReference type="OrthoDB" id="9981470at2759"/>
<feature type="transmembrane region" description="Helical" evidence="1">
    <location>
        <begin position="240"/>
        <end position="260"/>
    </location>
</feature>
<gene>
    <name evidence="3" type="ORF">DGYR_LOCUS5677</name>
</gene>
<keyword evidence="1" id="KW-0812">Transmembrane</keyword>
<feature type="domain" description="CAAX prenyl protease 2/Lysostaphin resistance protein A-like" evidence="2">
    <location>
        <begin position="122"/>
        <end position="219"/>
    </location>
</feature>
<dbReference type="Proteomes" id="UP000549394">
    <property type="component" value="Unassembled WGS sequence"/>
</dbReference>
<protein>
    <submittedName>
        <fullName evidence="3">DgyrCDS5928</fullName>
    </submittedName>
</protein>
<dbReference type="GO" id="GO:0004175">
    <property type="term" value="F:endopeptidase activity"/>
    <property type="evidence" value="ECO:0007669"/>
    <property type="project" value="UniProtKB-ARBA"/>
</dbReference>
<dbReference type="InterPro" id="IPR042150">
    <property type="entry name" value="MmRce1-like"/>
</dbReference>
<dbReference type="InterPro" id="IPR003675">
    <property type="entry name" value="Rce1/LyrA-like_dom"/>
</dbReference>
<keyword evidence="4" id="KW-1185">Reference proteome</keyword>
<evidence type="ECO:0000313" key="3">
    <source>
        <dbReference type="EMBL" id="CAD5117119.1"/>
    </source>
</evidence>
<feature type="transmembrane region" description="Helical" evidence="1">
    <location>
        <begin position="12"/>
        <end position="30"/>
    </location>
</feature>
<sequence length="263" mass="29807">MKTNYFGNCELFAIFTIAVTILWVVIGKKWTLQKLAWAMFFPGLFAPWFFHGYDLSALIGYDSIGLASLYSFIAFLIVIGEMILCISFNILSGLGELRDDASWSKLFKSLRQTTVNEYIKNFLRASGEEIGWRCLMLPCLINKYGRFEALLISGLVWGCYHIPIMVLLTARFRTSKPYLTILFQFLSCNVNGLTLGWIAIQSNYSIWAPALLHFLWNVLNPPILGDVYRNRIGFIQGEVWKVNGEGLAGCMVGIVSYIFLANS</sequence>
<feature type="transmembrane region" description="Helical" evidence="1">
    <location>
        <begin position="67"/>
        <end position="91"/>
    </location>
</feature>
<dbReference type="PANTHER" id="PTHR35797">
    <property type="entry name" value="PROTEASE-RELATED"/>
    <property type="match status" value="1"/>
</dbReference>
<name>A0A7I8VM76_9ANNE</name>